<dbReference type="GO" id="GO:0003677">
    <property type="term" value="F:DNA binding"/>
    <property type="evidence" value="ECO:0007669"/>
    <property type="project" value="UniProtKB-KW"/>
</dbReference>
<evidence type="ECO:0000256" key="3">
    <source>
        <dbReference type="ARBA" id="ARBA00023125"/>
    </source>
</evidence>
<evidence type="ECO:0000256" key="4">
    <source>
        <dbReference type="ARBA" id="ARBA00023163"/>
    </source>
</evidence>
<evidence type="ECO:0000313" key="8">
    <source>
        <dbReference type="Proteomes" id="UP000593568"/>
    </source>
</evidence>
<keyword evidence="5" id="KW-0539">Nucleus</keyword>
<keyword evidence="4" id="KW-0804">Transcription</keyword>
<dbReference type="GO" id="GO:0046983">
    <property type="term" value="F:protein dimerization activity"/>
    <property type="evidence" value="ECO:0007669"/>
    <property type="project" value="InterPro"/>
</dbReference>
<evidence type="ECO:0000256" key="2">
    <source>
        <dbReference type="ARBA" id="ARBA00023015"/>
    </source>
</evidence>
<gene>
    <name evidence="7" type="ORF">Gotri_026380</name>
</gene>
<feature type="domain" description="MADS-box" evidence="6">
    <location>
        <begin position="1"/>
        <end position="34"/>
    </location>
</feature>
<sequence length="182" mass="20729">IYKKIYEFSALCGGEILFIIFSSTGKPYSFSHPSVESITKHFSNASQPLQETTDSPIETYQICHWWKAPIDQLNLRELYKQDESFAVFNNLISLTRDKKIAPISLMQAPMDEDVPSAFPPRYGPNLQLFCTSMSTMLNVILWFYLLCLLGEQALRSPHGIHGHVSVACQHMVYGFYCTIPKP</sequence>
<evidence type="ECO:0000256" key="1">
    <source>
        <dbReference type="ARBA" id="ARBA00004123"/>
    </source>
</evidence>
<dbReference type="PROSITE" id="PS50066">
    <property type="entry name" value="MADS_BOX_2"/>
    <property type="match status" value="1"/>
</dbReference>
<dbReference type="GO" id="GO:0005634">
    <property type="term" value="C:nucleus"/>
    <property type="evidence" value="ECO:0007669"/>
    <property type="project" value="UniProtKB-SubCell"/>
</dbReference>
<evidence type="ECO:0000259" key="6">
    <source>
        <dbReference type="PROSITE" id="PS50066"/>
    </source>
</evidence>
<proteinExistence type="predicted"/>
<reference evidence="7 8" key="1">
    <citation type="journal article" date="2019" name="Genome Biol. Evol.">
        <title>Insights into the evolution of the New World diploid cottons (Gossypium, subgenus Houzingenia) based on genome sequencing.</title>
        <authorList>
            <person name="Grover C.E."/>
            <person name="Arick M.A. 2nd"/>
            <person name="Thrash A."/>
            <person name="Conover J.L."/>
            <person name="Sanders W.S."/>
            <person name="Peterson D.G."/>
            <person name="Frelichowski J.E."/>
            <person name="Scheffler J.A."/>
            <person name="Scheffler B.E."/>
            <person name="Wendel J.F."/>
        </authorList>
    </citation>
    <scope>NUCLEOTIDE SEQUENCE [LARGE SCALE GENOMIC DNA]</scope>
    <source>
        <strain evidence="7">8</strain>
        <tissue evidence="7">Leaf</tissue>
    </source>
</reference>
<comment type="subcellular location">
    <subcellularLocation>
        <location evidence="1">Nucleus</location>
    </subcellularLocation>
</comment>
<keyword evidence="8" id="KW-1185">Reference proteome</keyword>
<dbReference type="InterPro" id="IPR036879">
    <property type="entry name" value="TF_MADSbox_sf"/>
</dbReference>
<dbReference type="Gene3D" id="3.40.1810.10">
    <property type="entry name" value="Transcription factor, MADS-box"/>
    <property type="match status" value="1"/>
</dbReference>
<dbReference type="Proteomes" id="UP000593568">
    <property type="component" value="Unassembled WGS sequence"/>
</dbReference>
<organism evidence="7 8">
    <name type="scientific">Gossypium trilobum</name>
    <dbReference type="NCBI Taxonomy" id="34281"/>
    <lineage>
        <taxon>Eukaryota</taxon>
        <taxon>Viridiplantae</taxon>
        <taxon>Streptophyta</taxon>
        <taxon>Embryophyta</taxon>
        <taxon>Tracheophyta</taxon>
        <taxon>Spermatophyta</taxon>
        <taxon>Magnoliopsida</taxon>
        <taxon>eudicotyledons</taxon>
        <taxon>Gunneridae</taxon>
        <taxon>Pentapetalae</taxon>
        <taxon>rosids</taxon>
        <taxon>malvids</taxon>
        <taxon>Malvales</taxon>
        <taxon>Malvaceae</taxon>
        <taxon>Malvoideae</taxon>
        <taxon>Gossypium</taxon>
    </lineage>
</organism>
<accession>A0A7J9FMY4</accession>
<keyword evidence="2" id="KW-0805">Transcription regulation</keyword>
<dbReference type="SUPFAM" id="SSF55455">
    <property type="entry name" value="SRF-like"/>
    <property type="match status" value="1"/>
</dbReference>
<dbReference type="EMBL" id="JABEZW010223860">
    <property type="protein sequence ID" value="MBA0786637.1"/>
    <property type="molecule type" value="Genomic_DNA"/>
</dbReference>
<dbReference type="AlphaFoldDB" id="A0A7J9FMY4"/>
<dbReference type="Pfam" id="PF00319">
    <property type="entry name" value="SRF-TF"/>
    <property type="match status" value="1"/>
</dbReference>
<name>A0A7J9FMY4_9ROSI</name>
<evidence type="ECO:0000256" key="5">
    <source>
        <dbReference type="ARBA" id="ARBA00023242"/>
    </source>
</evidence>
<evidence type="ECO:0000313" key="7">
    <source>
        <dbReference type="EMBL" id="MBA0786637.1"/>
    </source>
</evidence>
<comment type="caution">
    <text evidence="7">The sequence shown here is derived from an EMBL/GenBank/DDBJ whole genome shotgun (WGS) entry which is preliminary data.</text>
</comment>
<keyword evidence="3" id="KW-0238">DNA-binding</keyword>
<feature type="non-terminal residue" evidence="7">
    <location>
        <position position="182"/>
    </location>
</feature>
<dbReference type="InterPro" id="IPR002100">
    <property type="entry name" value="TF_MADSbox"/>
</dbReference>
<protein>
    <recommendedName>
        <fullName evidence="6">MADS-box domain-containing protein</fullName>
    </recommendedName>
</protein>